<proteinExistence type="predicted"/>
<evidence type="ECO:0000313" key="2">
    <source>
        <dbReference type="Proteomes" id="UP000294545"/>
    </source>
</evidence>
<evidence type="ECO:0000313" key="1">
    <source>
        <dbReference type="EMBL" id="TCK98020.1"/>
    </source>
</evidence>
<dbReference type="RefSeq" id="WP_132279820.1">
    <property type="nucleotide sequence ID" value="NZ_SMGQ01000011.1"/>
</dbReference>
<protein>
    <submittedName>
        <fullName evidence="1">Uncharacterized protein</fullName>
    </submittedName>
</protein>
<dbReference type="InterPro" id="IPR046203">
    <property type="entry name" value="DUF6236"/>
</dbReference>
<dbReference type="OrthoDB" id="2082816at2"/>
<gene>
    <name evidence="1" type="ORF">EDC19_0426</name>
</gene>
<name>A0A4R1MZI2_9FIRM</name>
<dbReference type="Pfam" id="PF19749">
    <property type="entry name" value="DUF6236"/>
    <property type="match status" value="1"/>
</dbReference>
<sequence length="351" mass="40851">MNKILYYPNINIEDSIWLRNALLYWDKVSSIMPYDNSEYSLSSQVRYIMGTDYFEPTRPDELMFSDFYNDFIDELQLRVDEFDLRKTRGYKTRVHRSKIETMQRDSLLHHTKISSAVLPILKKKMDIDRAEGGNWYIMNESLADLYMSVLAKYLAVIDQDDTVIGTDRYQYQNYAYKRRAFSTRFDNCKTFLDLRCSGLPTPNMDIPLSDILNFKEKRKNELLRFRLLMKEKERQLKSCESVVEMKDKINTFQDEIALGLSDLERVMKDSNWKTRATVYGTLISVSVPNIIEVAEMFGSHIPLTYKGVAIASGVALGGALAMKEIGNMRQEAIANSQFAYVYHAKHKSIIR</sequence>
<organism evidence="1 2">
    <name type="scientific">Natranaerovirga hydrolytica</name>
    <dbReference type="NCBI Taxonomy" id="680378"/>
    <lineage>
        <taxon>Bacteria</taxon>
        <taxon>Bacillati</taxon>
        <taxon>Bacillota</taxon>
        <taxon>Clostridia</taxon>
        <taxon>Lachnospirales</taxon>
        <taxon>Natranaerovirgaceae</taxon>
        <taxon>Natranaerovirga</taxon>
    </lineage>
</organism>
<dbReference type="EMBL" id="SMGQ01000011">
    <property type="protein sequence ID" value="TCK98020.1"/>
    <property type="molecule type" value="Genomic_DNA"/>
</dbReference>
<keyword evidence="2" id="KW-1185">Reference proteome</keyword>
<accession>A0A4R1MZI2</accession>
<dbReference type="Proteomes" id="UP000294545">
    <property type="component" value="Unassembled WGS sequence"/>
</dbReference>
<dbReference type="AlphaFoldDB" id="A0A4R1MZI2"/>
<comment type="caution">
    <text evidence="1">The sequence shown here is derived from an EMBL/GenBank/DDBJ whole genome shotgun (WGS) entry which is preliminary data.</text>
</comment>
<reference evidence="1 2" key="1">
    <citation type="submission" date="2019-03" db="EMBL/GenBank/DDBJ databases">
        <title>Genomic Encyclopedia of Type Strains, Phase IV (KMG-IV): sequencing the most valuable type-strain genomes for metagenomic binning, comparative biology and taxonomic classification.</title>
        <authorList>
            <person name="Goeker M."/>
        </authorList>
    </citation>
    <scope>NUCLEOTIDE SEQUENCE [LARGE SCALE GENOMIC DNA]</scope>
    <source>
        <strain evidence="1 2">DSM 24176</strain>
    </source>
</reference>